<protein>
    <submittedName>
        <fullName evidence="2">WD40-repeat-containing domain protein</fullName>
    </submittedName>
</protein>
<evidence type="ECO:0000313" key="2">
    <source>
        <dbReference type="EMBL" id="KAF2877006.1"/>
    </source>
</evidence>
<dbReference type="SMART" id="SM00320">
    <property type="entry name" value="WD40"/>
    <property type="match status" value="4"/>
</dbReference>
<dbReference type="InterPro" id="IPR001680">
    <property type="entry name" value="WD40_rpt"/>
</dbReference>
<evidence type="ECO:0000313" key="3">
    <source>
        <dbReference type="Proteomes" id="UP000481861"/>
    </source>
</evidence>
<comment type="caution">
    <text evidence="2">The sequence shown here is derived from an EMBL/GenBank/DDBJ whole genome shotgun (WGS) entry which is preliminary data.</text>
</comment>
<dbReference type="OrthoDB" id="1932312at2759"/>
<dbReference type="PROSITE" id="PS50896">
    <property type="entry name" value="LISH"/>
    <property type="match status" value="1"/>
</dbReference>
<accession>A0A7C8IGD6</accession>
<dbReference type="InterPro" id="IPR006594">
    <property type="entry name" value="LisH"/>
</dbReference>
<proteinExistence type="predicted"/>
<feature type="compositionally biased region" description="Low complexity" evidence="1">
    <location>
        <begin position="25"/>
        <end position="38"/>
    </location>
</feature>
<dbReference type="InterPro" id="IPR015943">
    <property type="entry name" value="WD40/YVTN_repeat-like_dom_sf"/>
</dbReference>
<gene>
    <name evidence="2" type="ORF">BDV95DRAFT_558276</name>
</gene>
<dbReference type="EMBL" id="JAADJZ010000002">
    <property type="protein sequence ID" value="KAF2877006.1"/>
    <property type="molecule type" value="Genomic_DNA"/>
</dbReference>
<feature type="region of interest" description="Disordered" evidence="1">
    <location>
        <begin position="23"/>
        <end position="42"/>
    </location>
</feature>
<reference evidence="2 3" key="1">
    <citation type="submission" date="2020-01" db="EMBL/GenBank/DDBJ databases">
        <authorList>
            <consortium name="DOE Joint Genome Institute"/>
            <person name="Haridas S."/>
            <person name="Albert R."/>
            <person name="Binder M."/>
            <person name="Bloem J."/>
            <person name="Labutti K."/>
            <person name="Salamov A."/>
            <person name="Andreopoulos B."/>
            <person name="Baker S.E."/>
            <person name="Barry K."/>
            <person name="Bills G."/>
            <person name="Bluhm B.H."/>
            <person name="Cannon C."/>
            <person name="Castanera R."/>
            <person name="Culley D.E."/>
            <person name="Daum C."/>
            <person name="Ezra D."/>
            <person name="Gonzalez J.B."/>
            <person name="Henrissat B."/>
            <person name="Kuo A."/>
            <person name="Liang C."/>
            <person name="Lipzen A."/>
            <person name="Lutzoni F."/>
            <person name="Magnuson J."/>
            <person name="Mondo S."/>
            <person name="Nolan M."/>
            <person name="Ohm R."/>
            <person name="Pangilinan J."/>
            <person name="Park H.-J.H."/>
            <person name="Ramirez L."/>
            <person name="Alfaro M."/>
            <person name="Sun H."/>
            <person name="Tritt A."/>
            <person name="Yoshinaga Y."/>
            <person name="Zwiers L.-H.L."/>
            <person name="Turgeon B.G."/>
            <person name="Goodwin S.B."/>
            <person name="Spatafora J.W."/>
            <person name="Crous P.W."/>
            <person name="Grigoriev I.V."/>
        </authorList>
    </citation>
    <scope>NUCLEOTIDE SEQUENCE [LARGE SCALE GENOMIC DNA]</scope>
    <source>
        <strain evidence="2 3">CBS 611.86</strain>
    </source>
</reference>
<dbReference type="AlphaFoldDB" id="A0A7C8IGD6"/>
<sequence length="514" mass="55864">MRDDEDFFTMTGLTAAEAYVRRSVTHSTHSTQPPTSTSTHRHLASTMLPSPAELVARFLRANGYTETLARFIQEAGLSNDAGSSSGAAVTLEKILEEKKTFDVSLNFEKLGLHDESEGWTTPAPTKPMVLSTLPTRSNLLAVTALRLILPTKTEPQQYIATTTADRRLNLIDPADPSLPLVHSFTAFQDSPILDVMVLKGKYLLTASMSGKLLLYDTVAERILDERKDHSKFLVKLASWSDGTSAIVASAGWDAKVHLYRVRLDQDRIHQLGEPIATLSLSSIPEAILFTQSPDTSSPVLVLTRRDSSFLYYYAVPVSDDDPRELILLGRQNLAPHSTAWVAFTPSDVQLCPVDPSLAAIATSSTPHMKLIIVRLLVPPSGGSAADTLMRNLPQASGIIGEHVTQASQARAQLLLQDREEAAISINVSTMAPQTAYSTPKLAWRPTGSGVYVSSDDGIVRGFEAASGKLVATLEAHQAGSKLRCLWAGRLTGHPEDECLLSGGFDQRLILWRTA</sequence>
<dbReference type="SUPFAM" id="SSF50978">
    <property type="entry name" value="WD40 repeat-like"/>
    <property type="match status" value="1"/>
</dbReference>
<dbReference type="InterPro" id="IPR036322">
    <property type="entry name" value="WD40_repeat_dom_sf"/>
</dbReference>
<organism evidence="2 3">
    <name type="scientific">Massariosphaeria phaeospora</name>
    <dbReference type="NCBI Taxonomy" id="100035"/>
    <lineage>
        <taxon>Eukaryota</taxon>
        <taxon>Fungi</taxon>
        <taxon>Dikarya</taxon>
        <taxon>Ascomycota</taxon>
        <taxon>Pezizomycotina</taxon>
        <taxon>Dothideomycetes</taxon>
        <taxon>Pleosporomycetidae</taxon>
        <taxon>Pleosporales</taxon>
        <taxon>Pleosporales incertae sedis</taxon>
        <taxon>Massariosphaeria</taxon>
    </lineage>
</organism>
<dbReference type="Pfam" id="PF00400">
    <property type="entry name" value="WD40"/>
    <property type="match status" value="1"/>
</dbReference>
<evidence type="ECO:0000256" key="1">
    <source>
        <dbReference type="SAM" id="MobiDB-lite"/>
    </source>
</evidence>
<name>A0A7C8IGD6_9PLEO</name>
<dbReference type="Gene3D" id="2.130.10.10">
    <property type="entry name" value="YVTN repeat-like/Quinoprotein amine dehydrogenase"/>
    <property type="match status" value="2"/>
</dbReference>
<keyword evidence="3" id="KW-1185">Reference proteome</keyword>
<dbReference type="Proteomes" id="UP000481861">
    <property type="component" value="Unassembled WGS sequence"/>
</dbReference>